<dbReference type="EMBL" id="UOFI01000178">
    <property type="protein sequence ID" value="VAW69837.1"/>
    <property type="molecule type" value="Genomic_DNA"/>
</dbReference>
<organism evidence="1">
    <name type="scientific">hydrothermal vent metagenome</name>
    <dbReference type="NCBI Taxonomy" id="652676"/>
    <lineage>
        <taxon>unclassified sequences</taxon>
        <taxon>metagenomes</taxon>
        <taxon>ecological metagenomes</taxon>
    </lineage>
</organism>
<dbReference type="AlphaFoldDB" id="A0A3B0Y2L3"/>
<evidence type="ECO:0000313" key="1">
    <source>
        <dbReference type="EMBL" id="VAW69837.1"/>
    </source>
</evidence>
<proteinExistence type="predicted"/>
<reference evidence="1" key="1">
    <citation type="submission" date="2018-06" db="EMBL/GenBank/DDBJ databases">
        <authorList>
            <person name="Zhirakovskaya E."/>
        </authorList>
    </citation>
    <scope>NUCLEOTIDE SEQUENCE</scope>
</reference>
<dbReference type="Pfam" id="PF12094">
    <property type="entry name" value="DUF3570"/>
    <property type="match status" value="1"/>
</dbReference>
<accession>A0A3B0Y2L3</accession>
<dbReference type="InterPro" id="IPR021953">
    <property type="entry name" value="DUF3570"/>
</dbReference>
<evidence type="ECO:0008006" key="2">
    <source>
        <dbReference type="Google" id="ProtNLM"/>
    </source>
</evidence>
<gene>
    <name evidence="1" type="ORF">MNBD_GAMMA09-2489</name>
</gene>
<name>A0A3B0Y2L3_9ZZZZ</name>
<protein>
    <recommendedName>
        <fullName evidence="2">DUF3570 domain-containing protein</fullName>
    </recommendedName>
</protein>
<sequence>MHEKVLEVLAQQQVVVVAVIKLNRAFFFTTTTLLILCKSVFAAVLPEERVDMLYHNYTGGGITIDGPSVLIRKNFADKVSVSANYYVDNITSASIDAVTQASAYEENRVQQSIGADYLNDKSTISYNYTTSVESDFDATTHSFGVSQEMFGSMTTVSLAYSVGNNIVTKTGSDDFREKSDFKDFRTSLSQVLTKNLVMAFTYDIITDEGYLNNPYRSIRYVDSGASDGYSFQTELYPETRTTNAASIGFRYYLPYRATIFGSYRYFTDSWGIKADTYEIGYVHPLEDKWTFEANVRYYTQTKASFYNDLFSFQNPQNVYARDKELSTFTDYNFGLGIRYEFDEDNLFFFERGSANFFYTYMIFDYTDFRDIRVVTPVPGDEPLYNFTASVIRLYFSFWF</sequence>